<evidence type="ECO:0000256" key="4">
    <source>
        <dbReference type="ARBA" id="ARBA00022692"/>
    </source>
</evidence>
<keyword evidence="10" id="KW-1185">Reference proteome</keyword>
<evidence type="ECO:0000313" key="9">
    <source>
        <dbReference type="EMBL" id="MDS1308835.1"/>
    </source>
</evidence>
<feature type="transmembrane region" description="Helical" evidence="7">
    <location>
        <begin position="126"/>
        <end position="153"/>
    </location>
</feature>
<feature type="transmembrane region" description="Helical" evidence="7">
    <location>
        <begin position="174"/>
        <end position="190"/>
    </location>
</feature>
<evidence type="ECO:0000256" key="5">
    <source>
        <dbReference type="ARBA" id="ARBA00022989"/>
    </source>
</evidence>
<comment type="similarity">
    <text evidence="7">Belongs to the binding-protein-dependent transport system permease family.</text>
</comment>
<dbReference type="Pfam" id="PF00528">
    <property type="entry name" value="BPD_transp_1"/>
    <property type="match status" value="1"/>
</dbReference>
<dbReference type="Gene3D" id="1.10.3720.10">
    <property type="entry name" value="MetI-like"/>
    <property type="match status" value="1"/>
</dbReference>
<accession>A0ABU2HEQ9</accession>
<dbReference type="InterPro" id="IPR000515">
    <property type="entry name" value="MetI-like"/>
</dbReference>
<feature type="transmembrane region" description="Helical" evidence="7">
    <location>
        <begin position="298"/>
        <end position="316"/>
    </location>
</feature>
<feature type="transmembrane region" description="Helical" evidence="7">
    <location>
        <begin position="202"/>
        <end position="226"/>
    </location>
</feature>
<organism evidence="9 10">
    <name type="scientific">Marinobacter xiaoshiensis</name>
    <dbReference type="NCBI Taxonomy" id="3073652"/>
    <lineage>
        <taxon>Bacteria</taxon>
        <taxon>Pseudomonadati</taxon>
        <taxon>Pseudomonadota</taxon>
        <taxon>Gammaproteobacteria</taxon>
        <taxon>Pseudomonadales</taxon>
        <taxon>Marinobacteraceae</taxon>
        <taxon>Marinobacter</taxon>
    </lineage>
</organism>
<keyword evidence="3" id="KW-1003">Cell membrane</keyword>
<comment type="subcellular location">
    <subcellularLocation>
        <location evidence="1 7">Cell membrane</location>
        <topology evidence="1 7">Multi-pass membrane protein</topology>
    </subcellularLocation>
</comment>
<keyword evidence="5 7" id="KW-1133">Transmembrane helix</keyword>
<name>A0ABU2HEQ9_9GAMM</name>
<gene>
    <name evidence="9" type="ORF">RKA07_01815</name>
</gene>
<feature type="domain" description="ABC transmembrane type-1" evidence="8">
    <location>
        <begin position="126"/>
        <end position="320"/>
    </location>
</feature>
<dbReference type="RefSeq" id="WP_310965390.1">
    <property type="nucleotide sequence ID" value="NZ_JAVMBO010000003.1"/>
</dbReference>
<comment type="caution">
    <text evidence="9">The sequence shown here is derived from an EMBL/GenBank/DDBJ whole genome shotgun (WGS) entry which is preliminary data.</text>
</comment>
<dbReference type="PANTHER" id="PTHR30151:SF7">
    <property type="entry name" value="NITRATE IMPORT PERMEASE PROTEIN NRTB"/>
    <property type="match status" value="1"/>
</dbReference>
<reference evidence="9" key="1">
    <citation type="submission" date="2023-09" db="EMBL/GenBank/DDBJ databases">
        <title>Marinobacter sediminicola sp. nov. and Marinobacter maritimum sp. nov., isolated from marine sediment.</title>
        <authorList>
            <person name="An J."/>
        </authorList>
    </citation>
    <scope>NUCLEOTIDE SEQUENCE</scope>
    <source>
        <strain evidence="9">F60267</strain>
    </source>
</reference>
<dbReference type="CDD" id="cd06261">
    <property type="entry name" value="TM_PBP2"/>
    <property type="match status" value="1"/>
</dbReference>
<evidence type="ECO:0000256" key="1">
    <source>
        <dbReference type="ARBA" id="ARBA00004651"/>
    </source>
</evidence>
<feature type="transmembrane region" description="Helical" evidence="7">
    <location>
        <begin position="36"/>
        <end position="53"/>
    </location>
</feature>
<keyword evidence="6 7" id="KW-0472">Membrane</keyword>
<evidence type="ECO:0000256" key="7">
    <source>
        <dbReference type="RuleBase" id="RU363032"/>
    </source>
</evidence>
<dbReference type="PROSITE" id="PS50928">
    <property type="entry name" value="ABC_TM1"/>
    <property type="match status" value="1"/>
</dbReference>
<protein>
    <submittedName>
        <fullName evidence="9">ABC transporter permease</fullName>
    </submittedName>
</protein>
<feature type="transmembrane region" description="Helical" evidence="7">
    <location>
        <begin position="247"/>
        <end position="278"/>
    </location>
</feature>
<dbReference type="PANTHER" id="PTHR30151">
    <property type="entry name" value="ALKANE SULFONATE ABC TRANSPORTER-RELATED, MEMBRANE SUBUNIT"/>
    <property type="match status" value="1"/>
</dbReference>
<evidence type="ECO:0000256" key="2">
    <source>
        <dbReference type="ARBA" id="ARBA00022448"/>
    </source>
</evidence>
<dbReference type="EMBL" id="JAVMBO010000003">
    <property type="protein sequence ID" value="MDS1308835.1"/>
    <property type="molecule type" value="Genomic_DNA"/>
</dbReference>
<proteinExistence type="inferred from homology"/>
<keyword evidence="2 7" id="KW-0813">Transport</keyword>
<evidence type="ECO:0000256" key="3">
    <source>
        <dbReference type="ARBA" id="ARBA00022475"/>
    </source>
</evidence>
<dbReference type="SUPFAM" id="SSF161098">
    <property type="entry name" value="MetI-like"/>
    <property type="match status" value="1"/>
</dbReference>
<sequence length="331" mass="36457">MSTLMNTSSRIRRFGGLKALTDRFTGMELARTGKQLVLPMVGILVFLGFWHLAAPQVNTSLGSFPGPVQVWEQSGQLWQEHINQRERADKFVIMQEDRNARILAKNPDAEVKIRSYPGAPTFVDQIATSLITVMTGFLLATAIAVPLGIVLGLNRHLQAAINPLIQIFKPVSPLAWLPLVTMVVSATYVSEDPMFEKSFLTSMITVTLCSLWPTLINTGVGVAAVNPDLLNVSRVLRLSFWTHVMKVVLPSSIPIIFTGLRVSLGIAWMVLIAAEMLAQSPGLGKFVWDEFQNGSSQSLSRIMAAVLAIGFIGFVLDRIMLTLQKKIAWNE</sequence>
<evidence type="ECO:0000256" key="6">
    <source>
        <dbReference type="ARBA" id="ARBA00023136"/>
    </source>
</evidence>
<keyword evidence="4 7" id="KW-0812">Transmembrane</keyword>
<evidence type="ECO:0000259" key="8">
    <source>
        <dbReference type="PROSITE" id="PS50928"/>
    </source>
</evidence>
<dbReference type="Proteomes" id="UP001267407">
    <property type="component" value="Unassembled WGS sequence"/>
</dbReference>
<evidence type="ECO:0000313" key="10">
    <source>
        <dbReference type="Proteomes" id="UP001267407"/>
    </source>
</evidence>
<dbReference type="InterPro" id="IPR035906">
    <property type="entry name" value="MetI-like_sf"/>
</dbReference>